<comment type="caution">
    <text evidence="4">The sequence shown here is derived from an EMBL/GenBank/DDBJ whole genome shotgun (WGS) entry which is preliminary data.</text>
</comment>
<reference evidence="4" key="2">
    <citation type="journal article" date="2024" name="Plant">
        <title>Genomic evolution and insights into agronomic trait innovations of Sesamum species.</title>
        <authorList>
            <person name="Miao H."/>
            <person name="Wang L."/>
            <person name="Qu L."/>
            <person name="Liu H."/>
            <person name="Sun Y."/>
            <person name="Le M."/>
            <person name="Wang Q."/>
            <person name="Wei S."/>
            <person name="Zheng Y."/>
            <person name="Lin W."/>
            <person name="Duan Y."/>
            <person name="Cao H."/>
            <person name="Xiong S."/>
            <person name="Wang X."/>
            <person name="Wei L."/>
            <person name="Li C."/>
            <person name="Ma Q."/>
            <person name="Ju M."/>
            <person name="Zhao R."/>
            <person name="Li G."/>
            <person name="Mu C."/>
            <person name="Tian Q."/>
            <person name="Mei H."/>
            <person name="Zhang T."/>
            <person name="Gao T."/>
            <person name="Zhang H."/>
        </authorList>
    </citation>
    <scope>NUCLEOTIDE SEQUENCE</scope>
    <source>
        <strain evidence="4">K16</strain>
    </source>
</reference>
<organism evidence="4 5">
    <name type="scientific">Sesamum angolense</name>
    <dbReference type="NCBI Taxonomy" id="2727404"/>
    <lineage>
        <taxon>Eukaryota</taxon>
        <taxon>Viridiplantae</taxon>
        <taxon>Streptophyta</taxon>
        <taxon>Embryophyta</taxon>
        <taxon>Tracheophyta</taxon>
        <taxon>Spermatophyta</taxon>
        <taxon>Magnoliopsida</taxon>
        <taxon>eudicotyledons</taxon>
        <taxon>Gunneridae</taxon>
        <taxon>Pentapetalae</taxon>
        <taxon>asterids</taxon>
        <taxon>lamiids</taxon>
        <taxon>Lamiales</taxon>
        <taxon>Pedaliaceae</taxon>
        <taxon>Sesamum</taxon>
    </lineage>
</organism>
<dbReference type="EMBL" id="JACGWL010000014">
    <property type="protein sequence ID" value="KAK4388406.1"/>
    <property type="molecule type" value="Genomic_DNA"/>
</dbReference>
<name>A0AAE1W807_9LAMI</name>
<feature type="domain" description="Di19 C-terminal" evidence="3">
    <location>
        <begin position="160"/>
        <end position="191"/>
    </location>
</feature>
<reference evidence="4" key="1">
    <citation type="submission" date="2020-06" db="EMBL/GenBank/DDBJ databases">
        <authorList>
            <person name="Li T."/>
            <person name="Hu X."/>
            <person name="Zhang T."/>
            <person name="Song X."/>
            <person name="Zhang H."/>
            <person name="Dai N."/>
            <person name="Sheng W."/>
            <person name="Hou X."/>
            <person name="Wei L."/>
        </authorList>
    </citation>
    <scope>NUCLEOTIDE SEQUENCE</scope>
    <source>
        <strain evidence="4">K16</strain>
        <tissue evidence="4">Leaf</tissue>
    </source>
</reference>
<evidence type="ECO:0000259" key="2">
    <source>
        <dbReference type="Pfam" id="PF05605"/>
    </source>
</evidence>
<evidence type="ECO:0000313" key="5">
    <source>
        <dbReference type="Proteomes" id="UP001289374"/>
    </source>
</evidence>
<evidence type="ECO:0000256" key="1">
    <source>
        <dbReference type="ARBA" id="ARBA00007109"/>
    </source>
</evidence>
<comment type="similarity">
    <text evidence="1">Belongs to the Di19 family.</text>
</comment>
<dbReference type="Pfam" id="PF05605">
    <property type="entry name" value="zf-Di19"/>
    <property type="match status" value="1"/>
</dbReference>
<protein>
    <submittedName>
        <fullName evidence="4">Protein dehydration-induced</fullName>
    </submittedName>
</protein>
<keyword evidence="5" id="KW-1185">Reference proteome</keyword>
<dbReference type="InterPro" id="IPR008598">
    <property type="entry name" value="Di19_Zn-bd"/>
</dbReference>
<dbReference type="PANTHER" id="PTHR31875:SF36">
    <property type="entry name" value="PROTEIN DEHYDRATION-INDUCED 19 HOMOLOG 4-LIKE"/>
    <property type="match status" value="1"/>
</dbReference>
<gene>
    <name evidence="4" type="ORF">Sango_2447200</name>
</gene>
<proteinExistence type="inferred from homology"/>
<dbReference type="AlphaFoldDB" id="A0AAE1W807"/>
<sequence length="197" mass="22511">MERCNLLETETLISSVEVTSMASDNLIPMEAPEPAQVLQNSERKAVFRIFPGNRNRKWEDEVIIHSSFFTFNFPFLHGFKHVYRGDEFEEEEETRPEFLCPFCAEDFDMVGLCCHIDEEHAVEAKNGGCKMSQAGSRAREPARNKARLELELLVSSSSSLLGAVEERKLSEEEQKEKAQRCKFVQGLLLSTFLDDNL</sequence>
<dbReference type="InterPro" id="IPR027935">
    <property type="entry name" value="Di19_C"/>
</dbReference>
<evidence type="ECO:0000313" key="4">
    <source>
        <dbReference type="EMBL" id="KAK4388406.1"/>
    </source>
</evidence>
<dbReference type="Pfam" id="PF14571">
    <property type="entry name" value="Di19_C"/>
    <property type="match status" value="1"/>
</dbReference>
<evidence type="ECO:0000259" key="3">
    <source>
        <dbReference type="Pfam" id="PF14571"/>
    </source>
</evidence>
<dbReference type="InterPro" id="IPR033347">
    <property type="entry name" value="Di19"/>
</dbReference>
<dbReference type="Proteomes" id="UP001289374">
    <property type="component" value="Unassembled WGS sequence"/>
</dbReference>
<feature type="domain" description="Di19 zinc-binding" evidence="2">
    <location>
        <begin position="97"/>
        <end position="130"/>
    </location>
</feature>
<dbReference type="PANTHER" id="PTHR31875">
    <property type="entry name" value="PROTEIN DEHYDRATION-INDUCED 19"/>
    <property type="match status" value="1"/>
</dbReference>
<accession>A0AAE1W807</accession>